<comment type="similarity">
    <text evidence="1">Belongs to the aspartate/glutamate racemases family.</text>
</comment>
<dbReference type="Pfam" id="PF01177">
    <property type="entry name" value="Asp_Glu_race"/>
    <property type="match status" value="1"/>
</dbReference>
<dbReference type="InterPro" id="IPR015942">
    <property type="entry name" value="Asp/Glu/hydantoin_racemase"/>
</dbReference>
<keyword evidence="2" id="KW-0413">Isomerase</keyword>
<reference evidence="3 4" key="1">
    <citation type="submission" date="2019-08" db="EMBL/GenBank/DDBJ databases">
        <authorList>
            <person name="Wang G."/>
            <person name="Xu Z."/>
        </authorList>
    </citation>
    <scope>NUCLEOTIDE SEQUENCE [LARGE SCALE GENOMIC DNA]</scope>
    <source>
        <strain evidence="3 4">ZX</strain>
    </source>
</reference>
<comment type="caution">
    <text evidence="3">The sequence shown here is derived from an EMBL/GenBank/DDBJ whole genome shotgun (WGS) entry which is preliminary data.</text>
</comment>
<dbReference type="SUPFAM" id="SSF53681">
    <property type="entry name" value="Aspartate/glutamate racemase"/>
    <property type="match status" value="2"/>
</dbReference>
<protein>
    <submittedName>
        <fullName evidence="3">Aspartate/glutamate racemase family protein</fullName>
    </submittedName>
</protein>
<evidence type="ECO:0000256" key="2">
    <source>
        <dbReference type="ARBA" id="ARBA00023235"/>
    </source>
</evidence>
<dbReference type="Gene3D" id="3.40.50.1860">
    <property type="match status" value="2"/>
</dbReference>
<gene>
    <name evidence="3" type="ORF">FYJ91_09455</name>
</gene>
<dbReference type="PANTHER" id="PTHR21198:SF7">
    <property type="entry name" value="ASPARTATE-GLUTAMATE RACEMASE FAMILY"/>
    <property type="match status" value="1"/>
</dbReference>
<evidence type="ECO:0000313" key="3">
    <source>
        <dbReference type="EMBL" id="TZG27781.1"/>
    </source>
</evidence>
<dbReference type="NCBIfam" id="TIGR00035">
    <property type="entry name" value="asp_race"/>
    <property type="match status" value="1"/>
</dbReference>
<dbReference type="InterPro" id="IPR004380">
    <property type="entry name" value="Asp_race"/>
</dbReference>
<evidence type="ECO:0000256" key="1">
    <source>
        <dbReference type="ARBA" id="ARBA00007847"/>
    </source>
</evidence>
<dbReference type="Proteomes" id="UP000322077">
    <property type="component" value="Unassembled WGS sequence"/>
</dbReference>
<name>A0A5D9CCC4_9SPHN</name>
<accession>A0A5D9CCC4</accession>
<keyword evidence="4" id="KW-1185">Reference proteome</keyword>
<organism evidence="3 4">
    <name type="scientific">Sphingomonas montanisoli</name>
    <dbReference type="NCBI Taxonomy" id="2606412"/>
    <lineage>
        <taxon>Bacteria</taxon>
        <taxon>Pseudomonadati</taxon>
        <taxon>Pseudomonadota</taxon>
        <taxon>Alphaproteobacteria</taxon>
        <taxon>Sphingomonadales</taxon>
        <taxon>Sphingomonadaceae</taxon>
        <taxon>Sphingomonas</taxon>
    </lineage>
</organism>
<sequence>MKTIGILGGMSWESSAAYYALINRAVRDRLGPPHSARTLMLSVDFAEIASRQHDGDWAGLEAMMIAEARHIEAGGADLLLIATNTMHIAADAVQAAIGIPLLHIGDVTAAAIRAAGFTRVGLLGTAFTMEKPFYRDRIADGIGGAVIVPDDGDRAIVHRIIYDELIAGIVRDESREEYRGVIARLVEQGAQAIILGCTEIMLLVGQGDSAVPLFDTTTLHAAAAVGAALK</sequence>
<dbReference type="GO" id="GO:0047661">
    <property type="term" value="F:amino-acid racemase activity"/>
    <property type="evidence" value="ECO:0007669"/>
    <property type="project" value="InterPro"/>
</dbReference>
<evidence type="ECO:0000313" key="4">
    <source>
        <dbReference type="Proteomes" id="UP000322077"/>
    </source>
</evidence>
<dbReference type="InterPro" id="IPR001920">
    <property type="entry name" value="Asp/Glu_race"/>
</dbReference>
<dbReference type="EMBL" id="VTOU01000002">
    <property type="protein sequence ID" value="TZG27781.1"/>
    <property type="molecule type" value="Genomic_DNA"/>
</dbReference>
<proteinExistence type="inferred from homology"/>
<dbReference type="PANTHER" id="PTHR21198">
    <property type="entry name" value="GLUTAMATE RACEMASE"/>
    <property type="match status" value="1"/>
</dbReference>
<dbReference type="AlphaFoldDB" id="A0A5D9CCC4"/>
<dbReference type="RefSeq" id="WP_149521992.1">
    <property type="nucleotide sequence ID" value="NZ_VTOU01000002.1"/>
</dbReference>